<accession>A0A1I2NTA8</accession>
<feature type="domain" description="HTH merR-type" evidence="3">
    <location>
        <begin position="5"/>
        <end position="74"/>
    </location>
</feature>
<evidence type="ECO:0000256" key="1">
    <source>
        <dbReference type="ARBA" id="ARBA00023125"/>
    </source>
</evidence>
<dbReference type="RefSeq" id="WP_092038165.1">
    <property type="nucleotide sequence ID" value="NZ_FOOK01000013.1"/>
</dbReference>
<keyword evidence="2" id="KW-0175">Coiled coil</keyword>
<dbReference type="Proteomes" id="UP000198661">
    <property type="component" value="Unassembled WGS sequence"/>
</dbReference>
<dbReference type="GO" id="GO:0003677">
    <property type="term" value="F:DNA binding"/>
    <property type="evidence" value="ECO:0007669"/>
    <property type="project" value="UniProtKB-KW"/>
</dbReference>
<dbReference type="AlphaFoldDB" id="A0A1I2NTA8"/>
<sequence>MKQNLYTTGQLAEKAFVTIRTLRYYDKVGLLKPSHHSDGGHRLYTDEDLFRLEQILGLKFLGFSLTEIKRFLEKPKSLSESLAMQKEILKDKKERIEQAIDAIEEVENKLAEKQPDWEAILDLLRVIRLEKDEDWWEKYCDTSVQIARGPKGREWMEKTYTEEQRKRLQELHPGYSEEQAREDSLKWREVILLLKRLVTEGKDPAGPEAQELAKRWWDLVQAFTKGDEEIRQSLSEGMKDTPYPRPYTQEEEAFIHKALEIFKKGS</sequence>
<dbReference type="InterPro" id="IPR000551">
    <property type="entry name" value="MerR-type_HTH_dom"/>
</dbReference>
<dbReference type="Pfam" id="PF13411">
    <property type="entry name" value="MerR_1"/>
    <property type="match status" value="1"/>
</dbReference>
<keyword evidence="5" id="KW-1185">Reference proteome</keyword>
<dbReference type="GO" id="GO:0003700">
    <property type="term" value="F:DNA-binding transcription factor activity"/>
    <property type="evidence" value="ECO:0007669"/>
    <property type="project" value="InterPro"/>
</dbReference>
<dbReference type="OrthoDB" id="1894615at2"/>
<evidence type="ECO:0000259" key="3">
    <source>
        <dbReference type="PROSITE" id="PS50937"/>
    </source>
</evidence>
<dbReference type="SUPFAM" id="SSF46955">
    <property type="entry name" value="Putative DNA-binding domain"/>
    <property type="match status" value="1"/>
</dbReference>
<dbReference type="SMART" id="SM00422">
    <property type="entry name" value="HTH_MERR"/>
    <property type="match status" value="1"/>
</dbReference>
<feature type="coiled-coil region" evidence="2">
    <location>
        <begin position="79"/>
        <end position="113"/>
    </location>
</feature>
<dbReference type="InterPro" id="IPR012925">
    <property type="entry name" value="TipAS_dom"/>
</dbReference>
<evidence type="ECO:0000256" key="2">
    <source>
        <dbReference type="SAM" id="Coils"/>
    </source>
</evidence>
<evidence type="ECO:0000313" key="5">
    <source>
        <dbReference type="Proteomes" id="UP000198661"/>
    </source>
</evidence>
<keyword evidence="1 4" id="KW-0238">DNA-binding</keyword>
<reference evidence="4 5" key="1">
    <citation type="submission" date="2016-10" db="EMBL/GenBank/DDBJ databases">
        <authorList>
            <person name="de Groot N.N."/>
        </authorList>
    </citation>
    <scope>NUCLEOTIDE SEQUENCE [LARGE SCALE GENOMIC DNA]</scope>
    <source>
        <strain evidence="4 5">DSM 44945</strain>
    </source>
</reference>
<proteinExistence type="predicted"/>
<organism evidence="4 5">
    <name type="scientific">Planifilum fulgidum</name>
    <dbReference type="NCBI Taxonomy" id="201973"/>
    <lineage>
        <taxon>Bacteria</taxon>
        <taxon>Bacillati</taxon>
        <taxon>Bacillota</taxon>
        <taxon>Bacilli</taxon>
        <taxon>Bacillales</taxon>
        <taxon>Thermoactinomycetaceae</taxon>
        <taxon>Planifilum</taxon>
    </lineage>
</organism>
<dbReference type="EMBL" id="FOOK01000013">
    <property type="protein sequence ID" value="SFG04666.1"/>
    <property type="molecule type" value="Genomic_DNA"/>
</dbReference>
<dbReference type="STRING" id="201973.SAMN04488025_11393"/>
<protein>
    <submittedName>
        <fullName evidence="4">DNA-binding transcriptional regulator, MerR family</fullName>
    </submittedName>
</protein>
<dbReference type="PRINTS" id="PR00040">
    <property type="entry name" value="HTHMERR"/>
</dbReference>
<dbReference type="PANTHER" id="PTHR30204:SF96">
    <property type="entry name" value="CHROMOSOME-ANCHORING PROTEIN RACA"/>
    <property type="match status" value="1"/>
</dbReference>
<dbReference type="Pfam" id="PF07739">
    <property type="entry name" value="TipAS"/>
    <property type="match status" value="1"/>
</dbReference>
<dbReference type="InterPro" id="IPR009061">
    <property type="entry name" value="DNA-bd_dom_put_sf"/>
</dbReference>
<dbReference type="PANTHER" id="PTHR30204">
    <property type="entry name" value="REDOX-CYCLING DRUG-SENSING TRANSCRIPTIONAL ACTIVATOR SOXR"/>
    <property type="match status" value="1"/>
</dbReference>
<gene>
    <name evidence="4" type="ORF">SAMN04488025_11393</name>
</gene>
<dbReference type="PROSITE" id="PS50937">
    <property type="entry name" value="HTH_MERR_2"/>
    <property type="match status" value="1"/>
</dbReference>
<dbReference type="Gene3D" id="1.10.1660.10">
    <property type="match status" value="1"/>
</dbReference>
<name>A0A1I2NTA8_9BACL</name>
<dbReference type="CDD" id="cd01106">
    <property type="entry name" value="HTH_TipAL-Mta"/>
    <property type="match status" value="1"/>
</dbReference>
<dbReference type="InterPro" id="IPR047057">
    <property type="entry name" value="MerR_fam"/>
</dbReference>
<evidence type="ECO:0000313" key="4">
    <source>
        <dbReference type="EMBL" id="SFG04666.1"/>
    </source>
</evidence>